<reference evidence="2" key="1">
    <citation type="submission" date="2020-05" db="EMBL/GenBank/DDBJ databases">
        <authorList>
            <person name="Chiriac C."/>
            <person name="Salcher M."/>
            <person name="Ghai R."/>
            <person name="Kavagutti S V."/>
        </authorList>
    </citation>
    <scope>NUCLEOTIDE SEQUENCE</scope>
</reference>
<organism evidence="2">
    <name type="scientific">freshwater metagenome</name>
    <dbReference type="NCBI Taxonomy" id="449393"/>
    <lineage>
        <taxon>unclassified sequences</taxon>
        <taxon>metagenomes</taxon>
        <taxon>ecological metagenomes</taxon>
    </lineage>
</organism>
<evidence type="ECO:0000313" key="2">
    <source>
        <dbReference type="EMBL" id="CAB4835592.1"/>
    </source>
</evidence>
<evidence type="ECO:0000256" key="1">
    <source>
        <dbReference type="SAM" id="MobiDB-lite"/>
    </source>
</evidence>
<sequence>MSAAATDNALSAVPGPATTYGPAPELPAETTGKIPDWATASRANAIGSSAVPHELPSDMLSTFGRSAPVMAIAWSSAARMTVSLVPPSQPNTLYM</sequence>
<accession>A0A6J7ARF3</accession>
<dbReference type="AlphaFoldDB" id="A0A6J7ARF3"/>
<proteinExistence type="predicted"/>
<protein>
    <submittedName>
        <fullName evidence="2">Unannotated protein</fullName>
    </submittedName>
</protein>
<gene>
    <name evidence="2" type="ORF">UFOPK3099_02819</name>
</gene>
<feature type="region of interest" description="Disordered" evidence="1">
    <location>
        <begin position="1"/>
        <end position="32"/>
    </location>
</feature>
<name>A0A6J7ARF3_9ZZZZ</name>
<dbReference type="EMBL" id="CAFAAV010000321">
    <property type="protein sequence ID" value="CAB4835592.1"/>
    <property type="molecule type" value="Genomic_DNA"/>
</dbReference>